<keyword evidence="1" id="KW-0597">Phosphoprotein</keyword>
<dbReference type="EMBL" id="CP017707">
    <property type="protein sequence ID" value="AOZ48609.1"/>
    <property type="molecule type" value="Genomic_DNA"/>
</dbReference>
<feature type="modified residue" description="4-aspartylphosphate" evidence="1">
    <location>
        <position position="97"/>
    </location>
</feature>
<dbReference type="AlphaFoldDB" id="A0A1D9LBH4"/>
<dbReference type="PROSITE" id="PS50112">
    <property type="entry name" value="PAS"/>
    <property type="match status" value="1"/>
</dbReference>
<dbReference type="STRING" id="1108595.BKX93_00455"/>
<reference evidence="5 6" key="1">
    <citation type="submission" date="2016-10" db="EMBL/GenBank/DDBJ databases">
        <title>Chromobacterium muskegensis sp. nov., an insecticidal bacterium isolated from Sphagnum bogs.</title>
        <authorList>
            <person name="Sparks M.E."/>
            <person name="Blackburn M.B."/>
            <person name="Gundersen-Rindal D.E."/>
            <person name="Mitchell A."/>
            <person name="Farrar R."/>
            <person name="Kuhar D."/>
        </authorList>
    </citation>
    <scope>NUCLEOTIDE SEQUENCE [LARGE SCALE GENOMIC DNA]</scope>
    <source>
        <strain evidence="5 6">21-1</strain>
    </source>
</reference>
<dbReference type="PANTHER" id="PTHR44520:SF1">
    <property type="entry name" value="TWO-COMPONENT SYSTEM REGULATORY PROTEIN"/>
    <property type="match status" value="1"/>
</dbReference>
<accession>A0A1D9LBH4</accession>
<feature type="domain" description="Response regulatory" evidence="3">
    <location>
        <begin position="51"/>
        <end position="164"/>
    </location>
</feature>
<dbReference type="InterPro" id="IPR011006">
    <property type="entry name" value="CheY-like_superfamily"/>
</dbReference>
<evidence type="ECO:0000313" key="5">
    <source>
        <dbReference type="EMBL" id="AOZ48609.1"/>
    </source>
</evidence>
<feature type="domain" description="PAS" evidence="4">
    <location>
        <begin position="30"/>
        <end position="85"/>
    </location>
</feature>
<dbReference type="InterPro" id="IPR001789">
    <property type="entry name" value="Sig_transdc_resp-reg_receiver"/>
</dbReference>
<dbReference type="KEGG" id="cvc:BKX93_00455"/>
<organism evidence="5 6">
    <name type="scientific">Chromobacterium vaccinii</name>
    <dbReference type="NCBI Taxonomy" id="1108595"/>
    <lineage>
        <taxon>Bacteria</taxon>
        <taxon>Pseudomonadati</taxon>
        <taxon>Pseudomonadota</taxon>
        <taxon>Betaproteobacteria</taxon>
        <taxon>Neisseriales</taxon>
        <taxon>Chromobacteriaceae</taxon>
        <taxon>Chromobacterium</taxon>
    </lineage>
</organism>
<dbReference type="GO" id="GO:0006355">
    <property type="term" value="P:regulation of DNA-templated transcription"/>
    <property type="evidence" value="ECO:0007669"/>
    <property type="project" value="InterPro"/>
</dbReference>
<proteinExistence type="predicted"/>
<dbReference type="SUPFAM" id="SSF52172">
    <property type="entry name" value="CheY-like"/>
    <property type="match status" value="1"/>
</dbReference>
<dbReference type="Gene3D" id="3.40.50.2300">
    <property type="match status" value="1"/>
</dbReference>
<dbReference type="InterPro" id="IPR052893">
    <property type="entry name" value="TCS_response_regulator"/>
</dbReference>
<evidence type="ECO:0000259" key="4">
    <source>
        <dbReference type="PROSITE" id="PS50112"/>
    </source>
</evidence>
<evidence type="ECO:0008006" key="7">
    <source>
        <dbReference type="Google" id="ProtNLM"/>
    </source>
</evidence>
<sequence>MKPASTVISPARRKSHRTIAPQSAAPDADSASYARSLLEASLNPLVAISAQVKITDVNAAMIGVAGRSRAEIVGTDFADYFTEPEQTRAGYRRIFLDLRMPKTNGMESLRGIKADERAKMIPVAALTSSKEDRDIVESCKLGADSNIGKSIHVDPPSQAVAQLGLYWLVVNQPPIGNRQP</sequence>
<evidence type="ECO:0000313" key="6">
    <source>
        <dbReference type="Proteomes" id="UP000178776"/>
    </source>
</evidence>
<evidence type="ECO:0000256" key="2">
    <source>
        <dbReference type="SAM" id="MobiDB-lite"/>
    </source>
</evidence>
<dbReference type="InterPro" id="IPR000014">
    <property type="entry name" value="PAS"/>
</dbReference>
<dbReference type="GO" id="GO:0000160">
    <property type="term" value="P:phosphorelay signal transduction system"/>
    <property type="evidence" value="ECO:0007669"/>
    <property type="project" value="InterPro"/>
</dbReference>
<dbReference type="PROSITE" id="PS50110">
    <property type="entry name" value="RESPONSE_REGULATORY"/>
    <property type="match status" value="1"/>
</dbReference>
<evidence type="ECO:0000259" key="3">
    <source>
        <dbReference type="PROSITE" id="PS50110"/>
    </source>
</evidence>
<dbReference type="Proteomes" id="UP000178776">
    <property type="component" value="Chromosome"/>
</dbReference>
<protein>
    <recommendedName>
        <fullName evidence="7">Response regulatory domain-containing protein</fullName>
    </recommendedName>
</protein>
<dbReference type="Pfam" id="PF00072">
    <property type="entry name" value="Response_reg"/>
    <property type="match status" value="1"/>
</dbReference>
<name>A0A1D9LBH4_9NEIS</name>
<gene>
    <name evidence="5" type="ORF">BKX93_00455</name>
</gene>
<dbReference type="SUPFAM" id="SSF55785">
    <property type="entry name" value="PYP-like sensor domain (PAS domain)"/>
    <property type="match status" value="1"/>
</dbReference>
<dbReference type="InterPro" id="IPR035965">
    <property type="entry name" value="PAS-like_dom_sf"/>
</dbReference>
<evidence type="ECO:0000256" key="1">
    <source>
        <dbReference type="PROSITE-ProRule" id="PRU00169"/>
    </source>
</evidence>
<dbReference type="PANTHER" id="PTHR44520">
    <property type="entry name" value="RESPONSE REGULATOR RCP1-RELATED"/>
    <property type="match status" value="1"/>
</dbReference>
<feature type="region of interest" description="Disordered" evidence="2">
    <location>
        <begin position="1"/>
        <end position="27"/>
    </location>
</feature>
<dbReference type="RefSeq" id="WP_070978124.1">
    <property type="nucleotide sequence ID" value="NZ_CP017707.1"/>
</dbReference>
<dbReference type="GeneID" id="68839695"/>